<evidence type="ECO:0000313" key="5">
    <source>
        <dbReference type="Proteomes" id="UP000635477"/>
    </source>
</evidence>
<dbReference type="SUPFAM" id="SSF48208">
    <property type="entry name" value="Six-hairpin glycosidases"/>
    <property type="match status" value="1"/>
</dbReference>
<evidence type="ECO:0000259" key="1">
    <source>
        <dbReference type="Pfam" id="PF07944"/>
    </source>
</evidence>
<keyword evidence="5" id="KW-1185">Reference proteome</keyword>
<dbReference type="AlphaFoldDB" id="A0A8H4U9H4"/>
<dbReference type="EMBL" id="JABEYC010000939">
    <property type="protein sequence ID" value="KAF4972025.1"/>
    <property type="molecule type" value="Genomic_DNA"/>
</dbReference>
<dbReference type="Proteomes" id="UP000635477">
    <property type="component" value="Unassembled WGS sequence"/>
</dbReference>
<dbReference type="Pfam" id="PF07944">
    <property type="entry name" value="Beta-AFase-like_GH127_cat"/>
    <property type="match status" value="1"/>
</dbReference>
<dbReference type="PANTHER" id="PTHR43465">
    <property type="entry name" value="DUF1680 DOMAIN PROTEIN (AFU_ORTHOLOGUE AFUA_1G08910)"/>
    <property type="match status" value="1"/>
</dbReference>
<name>A0A8H4U9H4_9HYPO</name>
<feature type="domain" description="Non-reducing end beta-L-arabinofuranosidase-like GH127 catalytic" evidence="1">
    <location>
        <begin position="11"/>
        <end position="419"/>
    </location>
</feature>
<dbReference type="Pfam" id="PF20737">
    <property type="entry name" value="Glyco_hydro127C"/>
    <property type="match status" value="1"/>
</dbReference>
<proteinExistence type="predicted"/>
<feature type="domain" description="Non-reducing end beta-L-arabinofuranosidase-like GH127 C-terminal" evidence="3">
    <location>
        <begin position="520"/>
        <end position="632"/>
    </location>
</feature>
<dbReference type="GO" id="GO:0005975">
    <property type="term" value="P:carbohydrate metabolic process"/>
    <property type="evidence" value="ECO:0007669"/>
    <property type="project" value="InterPro"/>
</dbReference>
<comment type="caution">
    <text evidence="4">The sequence shown here is derived from an EMBL/GenBank/DDBJ whole genome shotgun (WGS) entry which is preliminary data.</text>
</comment>
<evidence type="ECO:0000313" key="4">
    <source>
        <dbReference type="EMBL" id="KAF4972025.1"/>
    </source>
</evidence>
<dbReference type="InterPro" id="IPR049046">
    <property type="entry name" value="Beta-AFase-like_GH127_middle"/>
</dbReference>
<reference evidence="4" key="1">
    <citation type="journal article" date="2020" name="BMC Genomics">
        <title>Correction to: Identification and distribution of gene clusters required for synthesis of sphingolipid metabolism inhibitors in diverse species of the filamentous fungus Fusarium.</title>
        <authorList>
            <person name="Kim H.S."/>
            <person name="Lohmar J.M."/>
            <person name="Busman M."/>
            <person name="Brown D.W."/>
            <person name="Naumann T.A."/>
            <person name="Divon H.H."/>
            <person name="Lysoe E."/>
            <person name="Uhlig S."/>
            <person name="Proctor R.H."/>
        </authorList>
    </citation>
    <scope>NUCLEOTIDE SEQUENCE</scope>
    <source>
        <strain evidence="4">NRRL 22465</strain>
    </source>
</reference>
<accession>A0A8H4U9H4</accession>
<dbReference type="InterPro" id="IPR049174">
    <property type="entry name" value="Beta-AFase-like"/>
</dbReference>
<dbReference type="InterPro" id="IPR012878">
    <property type="entry name" value="Beta-AFase-like_GH127_cat"/>
</dbReference>
<dbReference type="OrthoDB" id="654211at2759"/>
<protein>
    <submittedName>
        <fullName evidence="4">Uncharacterized protein</fullName>
    </submittedName>
</protein>
<sequence>MPLQDFPLTNVDITSSFWSQVQDCSRLRTIPAIVEAQTTWNHWPCLTWKEGHHVKPHQFWDSDIYKILEAACYFLIKHPDDNTRAVVEDAVEMIRGAQHDDGYINSYYTVRGIKDRWTNLRDNHELYCLGHLLEATVAYETLTRNGRLLDVAIRVCKHLDSVFGTEPGKKRGYPGHQEIEIGLLRLHELTQDPLPLKLATYFINERGQRDDKDETYFDKEAFERGADPYGHMGTEHKAWFSDPRDYAYQQADEPLVDATQVKGHSVRAMYFYTAATDLVRLSPDVDNARKLKTALDRLWRDMVDKRMYVTGSLGSVRQWEGFGPAYILPDLEHQGCYAETCATFALINWCARMLRLDLDAEYADVMEVALYNGFLGAVNQDGDAFYYENVLRTRNGELNERSKWFGVACCPPNVAKLLGNLGSLIYSHDASTGLVAIHQYIDSELNVPDAGLVIKQKTDMPWDGQVVLSVQGSASLALRIPGWANEWTCSVKGQVNKGYLYVSAENTDIRLNFPVAFRKTYAHPNTDKDEICLMRGPLVYCLEDVDNDGTDIDHVGLVDGPVADGKTVQLSGLDQVVTGHVQGRQLDKVDKKKGLYSSQPWEYEKTPRDLVAIPFFLRANRGGNGAMRVWAPRLEASTGNVSGPHL</sequence>
<gene>
    <name evidence="4" type="ORF">FZEAL_9688</name>
</gene>
<organism evidence="4 5">
    <name type="scientific">Fusarium zealandicum</name>
    <dbReference type="NCBI Taxonomy" id="1053134"/>
    <lineage>
        <taxon>Eukaryota</taxon>
        <taxon>Fungi</taxon>
        <taxon>Dikarya</taxon>
        <taxon>Ascomycota</taxon>
        <taxon>Pezizomycotina</taxon>
        <taxon>Sordariomycetes</taxon>
        <taxon>Hypocreomycetidae</taxon>
        <taxon>Hypocreales</taxon>
        <taxon>Nectriaceae</taxon>
        <taxon>Fusarium</taxon>
        <taxon>Fusarium staphyleae species complex</taxon>
    </lineage>
</organism>
<reference evidence="4" key="2">
    <citation type="submission" date="2020-05" db="EMBL/GenBank/DDBJ databases">
        <authorList>
            <person name="Kim H.-S."/>
            <person name="Proctor R.H."/>
            <person name="Brown D.W."/>
        </authorList>
    </citation>
    <scope>NUCLEOTIDE SEQUENCE</scope>
    <source>
        <strain evidence="4">NRRL 22465</strain>
    </source>
</reference>
<dbReference type="Pfam" id="PF20736">
    <property type="entry name" value="Glyco_hydro127M"/>
    <property type="match status" value="1"/>
</dbReference>
<dbReference type="PANTHER" id="PTHR43465:SF2">
    <property type="entry name" value="DUF1680 DOMAIN PROTEIN (AFU_ORTHOLOGUE AFUA_1G08910)"/>
    <property type="match status" value="1"/>
</dbReference>
<dbReference type="InterPro" id="IPR049049">
    <property type="entry name" value="Beta-AFase-like_GH127_C"/>
</dbReference>
<feature type="domain" description="Non-reducing end beta-L-arabinofuranosidase-like GH127 middle" evidence="2">
    <location>
        <begin position="435"/>
        <end position="502"/>
    </location>
</feature>
<dbReference type="InterPro" id="IPR008928">
    <property type="entry name" value="6-hairpin_glycosidase_sf"/>
</dbReference>
<evidence type="ECO:0000259" key="3">
    <source>
        <dbReference type="Pfam" id="PF20737"/>
    </source>
</evidence>
<evidence type="ECO:0000259" key="2">
    <source>
        <dbReference type="Pfam" id="PF20736"/>
    </source>
</evidence>